<proteinExistence type="predicted"/>
<evidence type="ECO:0000313" key="7">
    <source>
        <dbReference type="Proteomes" id="UP000403266"/>
    </source>
</evidence>
<reference evidence="6 7" key="1">
    <citation type="journal article" date="2019" name="Syst. Appl. Microbiol.">
        <title>Microvirga tunisiensis sp. nov., a root nodule symbiotic bacterium isolated from Lupinus micranthus and L. luteus grown in Northern Tunisia.</title>
        <authorList>
            <person name="Msaddak A."/>
            <person name="Rejili M."/>
            <person name="Duran D."/>
            <person name="Mars M."/>
            <person name="Palacios J.M."/>
            <person name="Ruiz-Argueso T."/>
            <person name="Rey L."/>
            <person name="Imperial J."/>
        </authorList>
    </citation>
    <scope>NUCLEOTIDE SEQUENCE [LARGE SCALE GENOMIC DNA]</scope>
    <source>
        <strain evidence="6 7">Lmie10</strain>
    </source>
</reference>
<evidence type="ECO:0000256" key="1">
    <source>
        <dbReference type="ARBA" id="ARBA00023015"/>
    </source>
</evidence>
<protein>
    <submittedName>
        <fullName evidence="6">GntR family transcriptional regulator</fullName>
    </submittedName>
</protein>
<dbReference type="AlphaFoldDB" id="A0A5N7N705"/>
<dbReference type="SUPFAM" id="SSF46785">
    <property type="entry name" value="Winged helix' DNA-binding domain"/>
    <property type="match status" value="1"/>
</dbReference>
<dbReference type="SMART" id="SM00895">
    <property type="entry name" value="FCD"/>
    <property type="match status" value="1"/>
</dbReference>
<dbReference type="PANTHER" id="PTHR43537">
    <property type="entry name" value="TRANSCRIPTIONAL REGULATOR, GNTR FAMILY"/>
    <property type="match status" value="1"/>
</dbReference>
<evidence type="ECO:0000259" key="5">
    <source>
        <dbReference type="PROSITE" id="PS50949"/>
    </source>
</evidence>
<evidence type="ECO:0000256" key="2">
    <source>
        <dbReference type="ARBA" id="ARBA00023125"/>
    </source>
</evidence>
<dbReference type="Gene3D" id="1.10.10.10">
    <property type="entry name" value="Winged helix-like DNA-binding domain superfamily/Winged helix DNA-binding domain"/>
    <property type="match status" value="1"/>
</dbReference>
<dbReference type="InterPro" id="IPR036390">
    <property type="entry name" value="WH_DNA-bd_sf"/>
</dbReference>
<organism evidence="6 7">
    <name type="scientific">Microvirga tunisiensis</name>
    <dbReference type="NCBI Taxonomy" id="2108360"/>
    <lineage>
        <taxon>Bacteria</taxon>
        <taxon>Pseudomonadati</taxon>
        <taxon>Pseudomonadota</taxon>
        <taxon>Alphaproteobacteria</taxon>
        <taxon>Hyphomicrobiales</taxon>
        <taxon>Methylobacteriaceae</taxon>
        <taxon>Microvirga</taxon>
    </lineage>
</organism>
<dbReference type="Proteomes" id="UP000403266">
    <property type="component" value="Unassembled WGS sequence"/>
</dbReference>
<evidence type="ECO:0000313" key="6">
    <source>
        <dbReference type="EMBL" id="MPR30896.1"/>
    </source>
</evidence>
<dbReference type="PROSITE" id="PS50949">
    <property type="entry name" value="HTH_GNTR"/>
    <property type="match status" value="1"/>
</dbReference>
<dbReference type="InterPro" id="IPR008920">
    <property type="entry name" value="TF_FadR/GntR_C"/>
</dbReference>
<dbReference type="GO" id="GO:0003700">
    <property type="term" value="F:DNA-binding transcription factor activity"/>
    <property type="evidence" value="ECO:0007669"/>
    <property type="project" value="InterPro"/>
</dbReference>
<evidence type="ECO:0000256" key="3">
    <source>
        <dbReference type="ARBA" id="ARBA00023163"/>
    </source>
</evidence>
<feature type="domain" description="HTH gntR-type" evidence="5">
    <location>
        <begin position="30"/>
        <end position="97"/>
    </location>
</feature>
<dbReference type="Pfam" id="PF07729">
    <property type="entry name" value="FCD"/>
    <property type="match status" value="1"/>
</dbReference>
<dbReference type="OrthoDB" id="9788098at2"/>
<feature type="region of interest" description="Disordered" evidence="4">
    <location>
        <begin position="250"/>
        <end position="283"/>
    </location>
</feature>
<dbReference type="EMBL" id="VOSK01000478">
    <property type="protein sequence ID" value="MPR30896.1"/>
    <property type="molecule type" value="Genomic_DNA"/>
</dbReference>
<dbReference type="Gene3D" id="1.20.120.530">
    <property type="entry name" value="GntR ligand-binding domain-like"/>
    <property type="match status" value="1"/>
</dbReference>
<keyword evidence="1" id="KW-0805">Transcription regulation</keyword>
<accession>A0A5N7N705</accession>
<keyword evidence="7" id="KW-1185">Reference proteome</keyword>
<name>A0A5N7N705_9HYPH</name>
<dbReference type="InterPro" id="IPR036388">
    <property type="entry name" value="WH-like_DNA-bd_sf"/>
</dbReference>
<evidence type="ECO:0000256" key="4">
    <source>
        <dbReference type="SAM" id="MobiDB-lite"/>
    </source>
</evidence>
<comment type="caution">
    <text evidence="6">The sequence shown here is derived from an EMBL/GenBank/DDBJ whole genome shotgun (WGS) entry which is preliminary data.</text>
</comment>
<keyword evidence="2" id="KW-0238">DNA-binding</keyword>
<dbReference type="SMART" id="SM00345">
    <property type="entry name" value="HTH_GNTR"/>
    <property type="match status" value="1"/>
</dbReference>
<keyword evidence="3" id="KW-0804">Transcription</keyword>
<dbReference type="InterPro" id="IPR011711">
    <property type="entry name" value="GntR_C"/>
</dbReference>
<dbReference type="InterPro" id="IPR000524">
    <property type="entry name" value="Tscrpt_reg_HTH_GntR"/>
</dbReference>
<dbReference type="CDD" id="cd07377">
    <property type="entry name" value="WHTH_GntR"/>
    <property type="match status" value="1"/>
</dbReference>
<gene>
    <name evidence="6" type="ORF">FS320_39650</name>
</gene>
<dbReference type="GO" id="GO:0003677">
    <property type="term" value="F:DNA binding"/>
    <property type="evidence" value="ECO:0007669"/>
    <property type="project" value="UniProtKB-KW"/>
</dbReference>
<dbReference type="PANTHER" id="PTHR43537:SF6">
    <property type="entry name" value="HTH-TYPE TRANSCRIPTIONAL REPRESSOR RSPR"/>
    <property type="match status" value="1"/>
</dbReference>
<sequence>MALEKKIRAMTESNDHDHPLFAASALDYDLPLAPQIARLLRRAIVTLNIEPGERLSEQEVANAFGLNRHAIREAFLLLRDSGLIRVMPQRGTMVLKISPEGLENASFVREALECAAARAAAVLRDPTALARLEANLAVQRQLAKQKNPEAFFECDDSFHHLIAEAAGRSIAWDIVDDYKPQLDRLRYLSIDIKIKDRLTADSAFENSLHDHQAIVAAIKKGDADEAELQMRNHLGRIMAALPRLASSYPDMFASDPHSKPGASAQQGQGRRRIGRANQTVRSI</sequence>
<dbReference type="SUPFAM" id="SSF48008">
    <property type="entry name" value="GntR ligand-binding domain-like"/>
    <property type="match status" value="1"/>
</dbReference>
<dbReference type="Pfam" id="PF00392">
    <property type="entry name" value="GntR"/>
    <property type="match status" value="1"/>
</dbReference>